<feature type="region of interest" description="Disordered" evidence="1">
    <location>
        <begin position="303"/>
        <end position="351"/>
    </location>
</feature>
<dbReference type="SMR" id="A0A176WEJ9"/>
<dbReference type="Proteomes" id="UP000077202">
    <property type="component" value="Unassembled WGS sequence"/>
</dbReference>
<gene>
    <name evidence="2" type="ORF">AXG93_3384s1040</name>
</gene>
<comment type="caution">
    <text evidence="2">The sequence shown here is derived from an EMBL/GenBank/DDBJ whole genome shotgun (WGS) entry which is preliminary data.</text>
</comment>
<organism evidence="2 3">
    <name type="scientific">Marchantia polymorpha subsp. ruderalis</name>
    <dbReference type="NCBI Taxonomy" id="1480154"/>
    <lineage>
        <taxon>Eukaryota</taxon>
        <taxon>Viridiplantae</taxon>
        <taxon>Streptophyta</taxon>
        <taxon>Embryophyta</taxon>
        <taxon>Marchantiophyta</taxon>
        <taxon>Marchantiopsida</taxon>
        <taxon>Marchantiidae</taxon>
        <taxon>Marchantiales</taxon>
        <taxon>Marchantiaceae</taxon>
        <taxon>Marchantia</taxon>
    </lineage>
</organism>
<feature type="compositionally biased region" description="Gly residues" evidence="1">
    <location>
        <begin position="154"/>
        <end position="169"/>
    </location>
</feature>
<name>A0A176WEJ9_MARPO</name>
<dbReference type="EMBL" id="LVLJ01000986">
    <property type="protein sequence ID" value="OAE31630.1"/>
    <property type="molecule type" value="Genomic_DNA"/>
</dbReference>
<evidence type="ECO:0000313" key="2">
    <source>
        <dbReference type="EMBL" id="OAE31630.1"/>
    </source>
</evidence>
<proteinExistence type="predicted"/>
<dbReference type="AlphaFoldDB" id="A0A176WEJ9"/>
<evidence type="ECO:0000313" key="3">
    <source>
        <dbReference type="Proteomes" id="UP000077202"/>
    </source>
</evidence>
<sequence length="545" mass="59675">MILLHSFDLALRSSSTSTLREPTEIRNSNVVTVGKDAGDGSTQRRQSSAFLAHRLSWDRSATTPGPSTASARRRWHQAAKSPSGLRLDGDGSSCTIEPDRARNLPATSVSPQMASAEEEEPREPKPEPEPEPERDREQAQAQLQVQDGEEEDGAGGGPKGGGGGGGGGGPKRRVSFRDGGERAESEEAEMRVFRLKVYYSEAWIEGALKTYPQTKVASITSRTLANRSNFLNSIRKKLVAVGVNPHTRLSLSAVPPVPADRDYSIAHWLRKFPGAAMVVSPEHDSDALFRQLLTLNGHPVARNPLYQLDPDDSPINPSPSPATIDQPSGESSSSTTTTTTLPSPEAATGCESEEARLRRELSELQDEFSAATSQLARLEKAEASKDVMIQLLDARLDESSMRLRAMEQAEASRRNTYSARLSEVYRRMFLEAVRSRVRCRMQALLLRPSPMDLVAAPYDEVLAACARMDDFPSLMGLSLEDLALTALDSPSPQPVHASDSIHIGVYAEMVHAQDARLFPAYCNLFVFLYNQHPQTVLDNLISCWI</sequence>
<evidence type="ECO:0000256" key="1">
    <source>
        <dbReference type="SAM" id="MobiDB-lite"/>
    </source>
</evidence>
<protein>
    <submittedName>
        <fullName evidence="2">Uncharacterized protein</fullName>
    </submittedName>
</protein>
<feature type="compositionally biased region" description="Basic and acidic residues" evidence="1">
    <location>
        <begin position="122"/>
        <end position="138"/>
    </location>
</feature>
<feature type="compositionally biased region" description="Basic and acidic residues" evidence="1">
    <location>
        <begin position="175"/>
        <end position="187"/>
    </location>
</feature>
<feature type="compositionally biased region" description="Low complexity" evidence="1">
    <location>
        <begin position="331"/>
        <end position="340"/>
    </location>
</feature>
<reference evidence="2" key="1">
    <citation type="submission" date="2016-03" db="EMBL/GenBank/DDBJ databases">
        <title>Mechanisms controlling the formation of the plant cell surface in tip-growing cells are functionally conserved among land plants.</title>
        <authorList>
            <person name="Honkanen S."/>
            <person name="Jones V.A."/>
            <person name="Morieri G."/>
            <person name="Champion C."/>
            <person name="Hetherington A.J."/>
            <person name="Kelly S."/>
            <person name="Saint-Marcoux D."/>
            <person name="Proust H."/>
            <person name="Prescott H."/>
            <person name="Dolan L."/>
        </authorList>
    </citation>
    <scope>NUCLEOTIDE SEQUENCE [LARGE SCALE GENOMIC DNA]</scope>
    <source>
        <tissue evidence="2">Whole gametophyte</tissue>
    </source>
</reference>
<accession>A0A176WEJ9</accession>
<keyword evidence="3" id="KW-1185">Reference proteome</keyword>
<feature type="region of interest" description="Disordered" evidence="1">
    <location>
        <begin position="56"/>
        <end position="187"/>
    </location>
</feature>
<feature type="compositionally biased region" description="Polar residues" evidence="1">
    <location>
        <begin position="59"/>
        <end position="70"/>
    </location>
</feature>